<evidence type="ECO:0000313" key="3">
    <source>
        <dbReference type="Proteomes" id="UP000292695"/>
    </source>
</evidence>
<dbReference type="Proteomes" id="UP000292695">
    <property type="component" value="Unassembled WGS sequence"/>
</dbReference>
<dbReference type="InterPro" id="IPR005238">
    <property type="entry name" value="ComB-like"/>
</dbReference>
<dbReference type="GO" id="GO:0000287">
    <property type="term" value="F:magnesium ion binding"/>
    <property type="evidence" value="ECO:0007669"/>
    <property type="project" value="InterPro"/>
</dbReference>
<dbReference type="Pfam" id="PF04029">
    <property type="entry name" value="2-ph_phosp"/>
    <property type="match status" value="1"/>
</dbReference>
<dbReference type="OrthoDB" id="8588453at2"/>
<gene>
    <name evidence="2" type="ORF">E0H50_01005</name>
</gene>
<accession>A0A4R0J964</accession>
<sequence>MICRVTSPYAQDGFGVGFDWGPVGAGVVAGDIVAVVDVLSFTTAVTVAADLGVDVYPYRWRDETAVAYAEQYGAKLAVGRSEAGPGDVSLSPVSIRRVTGITKLVLPSPNGSTIAKLLSDTGATVIAVSLRNRLAAAEWVTRQLAGRPAAKVVAIAAGERWKDGSLRPAVEDLWGAGGFLSALRSDDLSPEARAAVAAYDAVAGELPKLLHECAGGRELTQYGYPEDVAIAAEVDQSRSVPVLRDGMMFRST</sequence>
<comment type="caution">
    <text evidence="2">The sequence shown here is derived from an EMBL/GenBank/DDBJ whole genome shotgun (WGS) entry which is preliminary data.</text>
</comment>
<dbReference type="AlphaFoldDB" id="A0A4R0J964"/>
<reference evidence="2 3" key="1">
    <citation type="submission" date="2019-02" db="EMBL/GenBank/DDBJ databases">
        <title>Kribbella capetownensis sp. nov. and Kribbella speibonae sp. nov., isolated from soil.</title>
        <authorList>
            <person name="Curtis S.M."/>
            <person name="Norton I."/>
            <person name="Everest G.J."/>
            <person name="Meyers P.R."/>
        </authorList>
    </citation>
    <scope>NUCLEOTIDE SEQUENCE [LARGE SCALE GENOMIC DNA]</scope>
    <source>
        <strain evidence="2 3">DSM 27082</strain>
    </source>
</reference>
<evidence type="ECO:0000313" key="2">
    <source>
        <dbReference type="EMBL" id="TCC43101.1"/>
    </source>
</evidence>
<protein>
    <recommendedName>
        <fullName evidence="1">Probable 2-phosphosulfolactate phosphatase</fullName>
    </recommendedName>
</protein>
<dbReference type="EMBL" id="SJKA01000001">
    <property type="protein sequence ID" value="TCC43101.1"/>
    <property type="molecule type" value="Genomic_DNA"/>
</dbReference>
<evidence type="ECO:0000256" key="1">
    <source>
        <dbReference type="ARBA" id="ARBA00021948"/>
    </source>
</evidence>
<dbReference type="SUPFAM" id="SSF142823">
    <property type="entry name" value="ComB-like"/>
    <property type="match status" value="1"/>
</dbReference>
<name>A0A4R0J964_9ACTN</name>
<proteinExistence type="predicted"/>
<dbReference type="InterPro" id="IPR036702">
    <property type="entry name" value="ComB-like_sf"/>
</dbReference>
<keyword evidence="3" id="KW-1185">Reference proteome</keyword>
<dbReference type="GO" id="GO:0050532">
    <property type="term" value="F:2-phosphosulfolactate phosphatase activity"/>
    <property type="evidence" value="ECO:0007669"/>
    <property type="project" value="InterPro"/>
</dbReference>
<organism evidence="2 3">
    <name type="scientific">Kribbella sindirgiensis</name>
    <dbReference type="NCBI Taxonomy" id="1124744"/>
    <lineage>
        <taxon>Bacteria</taxon>
        <taxon>Bacillati</taxon>
        <taxon>Actinomycetota</taxon>
        <taxon>Actinomycetes</taxon>
        <taxon>Propionibacteriales</taxon>
        <taxon>Kribbellaceae</taxon>
        <taxon>Kribbella</taxon>
    </lineage>
</organism>
<dbReference type="Gene3D" id="3.90.1560.10">
    <property type="entry name" value="ComB-like"/>
    <property type="match status" value="1"/>
</dbReference>